<dbReference type="InterPro" id="IPR011990">
    <property type="entry name" value="TPR-like_helical_dom_sf"/>
</dbReference>
<feature type="domain" description="Guanylate cyclase" evidence="1">
    <location>
        <begin position="15"/>
        <end position="126"/>
    </location>
</feature>
<protein>
    <submittedName>
        <fullName evidence="2">Tetratricopeptide repeat protein</fullName>
    </submittedName>
</protein>
<keyword evidence="3" id="KW-1185">Reference proteome</keyword>
<dbReference type="InterPro" id="IPR001054">
    <property type="entry name" value="A/G_cyclase"/>
</dbReference>
<sequence length="873" mass="93205">MSTAAELTLPEGTITMLFTDIEGSTVLLQRLGASYRDVLSQQQRIMRAAIQEHGGHEMGTEGDSFYVVFSSATAAVRAAVEAQRALLGVSVGGGHLRVRMGLHTGEPDRHEGGYVGLDVHQAARVAAAANGGQIVLTEATWSLADGHVTETVRDLGWHRLKDIQEPVHLLRLVVPDLVDEDQPVRTIGVPASLPHPATSFVAREELIAHVDGRLREPSIRFITLVGPGGVGKTRLAIAIAERSAAWVRDGVFFVGLSEVRTNEDVWAAIADTIGVSATDREPTALLAWLRDRSVLLVLDNLEQLPQVHQVVARLVAETVTPELLVTSRRPVHVSAEQLVPVPPLDLSDAVELFLQRLAAVRPGDPGDLAVVRELCERVDGIPLAIELLAARGQVLSPAAMLEQFTDGLDLRSRTVDLPARQRSLTAVLDWSHELLAPAAATGFRRLGAISGVFGLAAATAALDMSENEALDVLLDLVEASLLMSVEAPGGAPEFLMLRVVDTYASLLLEQDEDELAATRSRLTAHVQEWAAETSGELRSRTHLAARDRIDRRQQLIRRVLADALAPGSPDAVLGVQLAADLITYWYTCGYETEGGRWLSLAAQAAERLDDALEGTDRVAVTRALHGLAIILLQQGRLAEGEALLRRCLAAWRAAGDLGRASVELNSLALARRSQGDSAEAGELFREAIELARASGEAGLQINAMSNLALLELDRWSPAEALPLLREVLVLDTQAGDPWGISADHVNIATALVLAGETAEARAVLMEHGPTGLELGDTDLAVEIVENLAFVCAAEGRDEVAAAMFGAARDAREAARLPRVGPDLDRLDALLAPARTRLGARWESAVAAGSGLSLTEAFSLGVDADGSDDRGRAG</sequence>
<dbReference type="PRINTS" id="PR00364">
    <property type="entry name" value="DISEASERSIST"/>
</dbReference>
<dbReference type="PROSITE" id="PS50125">
    <property type="entry name" value="GUANYLATE_CYCLASE_2"/>
    <property type="match status" value="1"/>
</dbReference>
<name>A0ABY4YL11_9MICO</name>
<dbReference type="SUPFAM" id="SSF48452">
    <property type="entry name" value="TPR-like"/>
    <property type="match status" value="1"/>
</dbReference>
<dbReference type="SUPFAM" id="SSF52540">
    <property type="entry name" value="P-loop containing nucleoside triphosphate hydrolases"/>
    <property type="match status" value="1"/>
</dbReference>
<dbReference type="PANTHER" id="PTHR47691">
    <property type="entry name" value="REGULATOR-RELATED"/>
    <property type="match status" value="1"/>
</dbReference>
<dbReference type="Pfam" id="PF00931">
    <property type="entry name" value="NB-ARC"/>
    <property type="match status" value="1"/>
</dbReference>
<dbReference type="CDD" id="cd07302">
    <property type="entry name" value="CHD"/>
    <property type="match status" value="1"/>
</dbReference>
<evidence type="ECO:0000313" key="2">
    <source>
        <dbReference type="EMBL" id="USQ77205.1"/>
    </source>
</evidence>
<accession>A0ABY4YL11</accession>
<dbReference type="Gene3D" id="3.30.70.1230">
    <property type="entry name" value="Nucleotide cyclase"/>
    <property type="match status" value="1"/>
</dbReference>
<dbReference type="Gene3D" id="3.40.50.300">
    <property type="entry name" value="P-loop containing nucleotide triphosphate hydrolases"/>
    <property type="match status" value="1"/>
</dbReference>
<reference evidence="2" key="1">
    <citation type="submission" date="2022-06" db="EMBL/GenBank/DDBJ databases">
        <title>Ornithinimicrobium JY.X270.</title>
        <authorList>
            <person name="Huang Y."/>
        </authorList>
    </citation>
    <scope>NUCLEOTIDE SEQUENCE</scope>
    <source>
        <strain evidence="2">JY.X270</strain>
    </source>
</reference>
<dbReference type="Proteomes" id="UP001056535">
    <property type="component" value="Chromosome"/>
</dbReference>
<gene>
    <name evidence="2" type="ORF">NF557_04635</name>
</gene>
<dbReference type="InterPro" id="IPR029787">
    <property type="entry name" value="Nucleotide_cyclase"/>
</dbReference>
<evidence type="ECO:0000259" key="1">
    <source>
        <dbReference type="PROSITE" id="PS50125"/>
    </source>
</evidence>
<dbReference type="Pfam" id="PF00211">
    <property type="entry name" value="Guanylate_cyc"/>
    <property type="match status" value="1"/>
</dbReference>
<evidence type="ECO:0000313" key="3">
    <source>
        <dbReference type="Proteomes" id="UP001056535"/>
    </source>
</evidence>
<dbReference type="SUPFAM" id="SSF55073">
    <property type="entry name" value="Nucleotide cyclase"/>
    <property type="match status" value="1"/>
</dbReference>
<proteinExistence type="predicted"/>
<organism evidence="2 3">
    <name type="scientific">Ornithinimicrobium cryptoxanthini</name>
    <dbReference type="NCBI Taxonomy" id="2934161"/>
    <lineage>
        <taxon>Bacteria</taxon>
        <taxon>Bacillati</taxon>
        <taxon>Actinomycetota</taxon>
        <taxon>Actinomycetes</taxon>
        <taxon>Micrococcales</taxon>
        <taxon>Ornithinimicrobiaceae</taxon>
        <taxon>Ornithinimicrobium</taxon>
    </lineage>
</organism>
<dbReference type="SMART" id="SM00044">
    <property type="entry name" value="CYCc"/>
    <property type="match status" value="1"/>
</dbReference>
<dbReference type="PANTHER" id="PTHR47691:SF3">
    <property type="entry name" value="HTH-TYPE TRANSCRIPTIONAL REGULATOR RV0890C-RELATED"/>
    <property type="match status" value="1"/>
</dbReference>
<dbReference type="EMBL" id="CP099490">
    <property type="protein sequence ID" value="USQ77205.1"/>
    <property type="molecule type" value="Genomic_DNA"/>
</dbReference>
<dbReference type="InterPro" id="IPR002182">
    <property type="entry name" value="NB-ARC"/>
</dbReference>
<dbReference type="Gene3D" id="1.25.40.10">
    <property type="entry name" value="Tetratricopeptide repeat domain"/>
    <property type="match status" value="1"/>
</dbReference>
<dbReference type="RefSeq" id="WP_252622094.1">
    <property type="nucleotide sequence ID" value="NZ_CP099490.1"/>
</dbReference>
<dbReference type="Pfam" id="PF13424">
    <property type="entry name" value="TPR_12"/>
    <property type="match status" value="1"/>
</dbReference>
<dbReference type="InterPro" id="IPR027417">
    <property type="entry name" value="P-loop_NTPase"/>
</dbReference>